<sequence>MSPSSTSPDEQHQRPQRKPMPRVYPPIEGRQTGTGLSPSLIETVAGFSAGIISTLVVHPFDVVKTRLQVDPSATSHLGDSVRIVKNIVRNEGGYSALYRGLMPNMVGNSVSWALYFLWYGNIKDLIKTARGNPDVLTSYDYFLASGTSGILTALCTNPIWVIKTRMLSTSRDAPGAYKSIRQGTTHLWRTEGLKGFYRGLIPSLFGVSHGAIQFMAYEQLKNHWSTSRGGRDNLTNLDFLLLSAVSKMFAGSVTYPYQVVRARLQTYDADSRYKGVRDVVKQVFQKEGLKGFYKGTPSHTAQAYTMEGPDTFVQLPLAIDPNTKAISSTSSSGALEAELNALNALHRSFIQDLEGPLGIPPPPVPVNPKRSAQITKLKESGNASFKKGAYPDAVRMYGLAIDMAIKRPVWEPAGLVREELSQLYNNRAQAYMVQQMWPDAALDAFCSTELKKVANTKGWWRRTVALKEQGRLDEALDVVKEAVDFESAGPDKEGVEKLSGLMKEIEAAVEKKALA</sequence>
<dbReference type="InterPro" id="IPR044712">
    <property type="entry name" value="SLC25A32-like"/>
</dbReference>
<evidence type="ECO:0008006" key="15">
    <source>
        <dbReference type="Google" id="ProtNLM"/>
    </source>
</evidence>
<evidence type="ECO:0000256" key="10">
    <source>
        <dbReference type="PROSITE-ProRule" id="PRU00282"/>
    </source>
</evidence>
<dbReference type="Gene3D" id="1.50.40.10">
    <property type="entry name" value="Mitochondrial carrier domain"/>
    <property type="match status" value="1"/>
</dbReference>
<evidence type="ECO:0000256" key="4">
    <source>
        <dbReference type="ARBA" id="ARBA00022692"/>
    </source>
</evidence>
<evidence type="ECO:0000256" key="1">
    <source>
        <dbReference type="ARBA" id="ARBA00004448"/>
    </source>
</evidence>
<evidence type="ECO:0000313" key="14">
    <source>
        <dbReference type="Proteomes" id="UP001341245"/>
    </source>
</evidence>
<evidence type="ECO:0000256" key="12">
    <source>
        <dbReference type="SAM" id="MobiDB-lite"/>
    </source>
</evidence>
<evidence type="ECO:0000256" key="3">
    <source>
        <dbReference type="ARBA" id="ARBA00022448"/>
    </source>
</evidence>
<feature type="repeat" description="Solcar" evidence="10">
    <location>
        <begin position="238"/>
        <end position="320"/>
    </location>
</feature>
<organism evidence="13 14">
    <name type="scientific">Aureobasidium pullulans</name>
    <name type="common">Black yeast</name>
    <name type="synonym">Pullularia pullulans</name>
    <dbReference type="NCBI Taxonomy" id="5580"/>
    <lineage>
        <taxon>Eukaryota</taxon>
        <taxon>Fungi</taxon>
        <taxon>Dikarya</taxon>
        <taxon>Ascomycota</taxon>
        <taxon>Pezizomycotina</taxon>
        <taxon>Dothideomycetes</taxon>
        <taxon>Dothideomycetidae</taxon>
        <taxon>Dothideales</taxon>
        <taxon>Saccotheciaceae</taxon>
        <taxon>Aureobasidium</taxon>
    </lineage>
</organism>
<feature type="region of interest" description="Disordered" evidence="12">
    <location>
        <begin position="1"/>
        <end position="35"/>
    </location>
</feature>
<dbReference type="SUPFAM" id="SSF103506">
    <property type="entry name" value="Mitochondrial carrier"/>
    <property type="match status" value="1"/>
</dbReference>
<dbReference type="PRINTS" id="PR00926">
    <property type="entry name" value="MITOCARRIER"/>
</dbReference>
<name>A0ABR0TEW1_AURPU</name>
<dbReference type="PANTHER" id="PTHR45683">
    <property type="entry name" value="MITOCHONDRIAL NICOTINAMIDE ADENINE DINUCLEOTIDE TRANSPORTER 1-RELATED-RELATED"/>
    <property type="match status" value="1"/>
</dbReference>
<comment type="similarity">
    <text evidence="2 11">Belongs to the mitochondrial carrier (TC 2.A.29) family.</text>
</comment>
<dbReference type="InterPro" id="IPR002067">
    <property type="entry name" value="MCP"/>
</dbReference>
<feature type="repeat" description="Solcar" evidence="10">
    <location>
        <begin position="136"/>
        <end position="223"/>
    </location>
</feature>
<dbReference type="PROSITE" id="PS50920">
    <property type="entry name" value="SOLCAR"/>
    <property type="match status" value="3"/>
</dbReference>
<evidence type="ECO:0000256" key="6">
    <source>
        <dbReference type="ARBA" id="ARBA00022792"/>
    </source>
</evidence>
<dbReference type="Gene3D" id="1.25.40.10">
    <property type="entry name" value="Tetratricopeptide repeat domain"/>
    <property type="match status" value="1"/>
</dbReference>
<proteinExistence type="inferred from homology"/>
<gene>
    <name evidence="13" type="ORF">QM012_001231</name>
</gene>
<evidence type="ECO:0000256" key="7">
    <source>
        <dbReference type="ARBA" id="ARBA00022989"/>
    </source>
</evidence>
<feature type="repeat" description="Solcar" evidence="10">
    <location>
        <begin position="37"/>
        <end position="125"/>
    </location>
</feature>
<protein>
    <recommendedName>
        <fullName evidence="15">Mitochondrial carrier</fullName>
    </recommendedName>
</protein>
<accession>A0ABR0TEW1</accession>
<dbReference type="InterPro" id="IPR011990">
    <property type="entry name" value="TPR-like_helical_dom_sf"/>
</dbReference>
<evidence type="ECO:0000256" key="8">
    <source>
        <dbReference type="ARBA" id="ARBA00023128"/>
    </source>
</evidence>
<dbReference type="SUPFAM" id="SSF48452">
    <property type="entry name" value="TPR-like"/>
    <property type="match status" value="1"/>
</dbReference>
<keyword evidence="8" id="KW-0496">Mitochondrion</keyword>
<keyword evidence="3 11" id="KW-0813">Transport</keyword>
<keyword evidence="9 10" id="KW-0472">Membrane</keyword>
<keyword evidence="4 10" id="KW-0812">Transmembrane</keyword>
<reference evidence="13 14" key="1">
    <citation type="submission" date="2023-11" db="EMBL/GenBank/DDBJ databases">
        <title>Draft genome sequence and annotation of the polyextremotolerant black yeast-like fungus Aureobasidium pullulans NRRL 62042.</title>
        <authorList>
            <person name="Dielentheis-Frenken M.R.E."/>
            <person name="Wibberg D."/>
            <person name="Blank L.M."/>
            <person name="Tiso T."/>
        </authorList>
    </citation>
    <scope>NUCLEOTIDE SEQUENCE [LARGE SCALE GENOMIC DNA]</scope>
    <source>
        <strain evidence="13 14">NRRL 62042</strain>
    </source>
</reference>
<keyword evidence="14" id="KW-1185">Reference proteome</keyword>
<evidence type="ECO:0000256" key="5">
    <source>
        <dbReference type="ARBA" id="ARBA00022737"/>
    </source>
</evidence>
<evidence type="ECO:0000256" key="11">
    <source>
        <dbReference type="RuleBase" id="RU000488"/>
    </source>
</evidence>
<dbReference type="Pfam" id="PF00153">
    <property type="entry name" value="Mito_carr"/>
    <property type="match status" value="3"/>
</dbReference>
<keyword evidence="7" id="KW-1133">Transmembrane helix</keyword>
<comment type="caution">
    <text evidence="13">The sequence shown here is derived from an EMBL/GenBank/DDBJ whole genome shotgun (WGS) entry which is preliminary data.</text>
</comment>
<keyword evidence="6" id="KW-0999">Mitochondrion inner membrane</keyword>
<dbReference type="EMBL" id="JASGXD010000011">
    <property type="protein sequence ID" value="KAK6002481.1"/>
    <property type="molecule type" value="Genomic_DNA"/>
</dbReference>
<evidence type="ECO:0000256" key="9">
    <source>
        <dbReference type="ARBA" id="ARBA00023136"/>
    </source>
</evidence>
<keyword evidence="5" id="KW-0677">Repeat</keyword>
<evidence type="ECO:0000313" key="13">
    <source>
        <dbReference type="EMBL" id="KAK6002481.1"/>
    </source>
</evidence>
<dbReference type="InterPro" id="IPR018108">
    <property type="entry name" value="MCP_transmembrane"/>
</dbReference>
<comment type="subcellular location">
    <subcellularLocation>
        <location evidence="1">Mitochondrion inner membrane</location>
        <topology evidence="1">Multi-pass membrane protein</topology>
    </subcellularLocation>
</comment>
<dbReference type="Proteomes" id="UP001341245">
    <property type="component" value="Unassembled WGS sequence"/>
</dbReference>
<dbReference type="InterPro" id="IPR023395">
    <property type="entry name" value="MCP_dom_sf"/>
</dbReference>
<evidence type="ECO:0000256" key="2">
    <source>
        <dbReference type="ARBA" id="ARBA00006375"/>
    </source>
</evidence>